<dbReference type="SFLD" id="SFLDG01140">
    <property type="entry name" value="C2.B:_Phosphomannomutase_and_P"/>
    <property type="match status" value="1"/>
</dbReference>
<gene>
    <name evidence="1" type="ORF">FZC75_16040</name>
</gene>
<dbReference type="NCBIfam" id="TIGR00099">
    <property type="entry name" value="Cof-subfamily"/>
    <property type="match status" value="1"/>
</dbReference>
<dbReference type="CDD" id="cd07516">
    <property type="entry name" value="HAD_Pase"/>
    <property type="match status" value="1"/>
</dbReference>
<protein>
    <submittedName>
        <fullName evidence="1">HAD family phosphatase</fullName>
    </submittedName>
</protein>
<sequence>MVKCIAIDMDGTLLNNNHVVSEENADAIKLARNNGVEVVIATGRSYSEAKDVLAEAGIHTPIICVNGAEARTPDGEIVATNPINMDLGRELARILDKHEIYFEIYTQNGTFSKDYDKAIATIMDVFMSASNDNDYDKVLKAAQERMEDGNVKMVDSFEPILQDESKVIYKLLAFSMDKENLEAARAELMDLGTVAVSSSGKDNLEITSVDAQKGIALTTFTQERGITMEDTMAIGDNYNDVSMLERVGRAVAMGNAPDGVKAKAHMVTDTNVNSGVAKAIVEAMAKSEVG</sequence>
<dbReference type="InterPro" id="IPR000150">
    <property type="entry name" value="Cof"/>
</dbReference>
<dbReference type="GO" id="GO:0016791">
    <property type="term" value="F:phosphatase activity"/>
    <property type="evidence" value="ECO:0007669"/>
    <property type="project" value="UniProtKB-ARBA"/>
</dbReference>
<dbReference type="AlphaFoldDB" id="A0A5D4T6N2"/>
<dbReference type="PANTHER" id="PTHR10000:SF55">
    <property type="entry name" value="5-AMINO-6-(5-PHOSPHO-D-RIBITYLAMINO)URACIL PHOSPHATASE YCSE"/>
    <property type="match status" value="1"/>
</dbReference>
<dbReference type="PANTHER" id="PTHR10000">
    <property type="entry name" value="PHOSPHOSERINE PHOSPHATASE"/>
    <property type="match status" value="1"/>
</dbReference>
<name>A0A5D4T6N2_9BACI</name>
<dbReference type="EMBL" id="VTET01000008">
    <property type="protein sequence ID" value="TYS70142.1"/>
    <property type="molecule type" value="Genomic_DNA"/>
</dbReference>
<dbReference type="Gene3D" id="3.30.1240.10">
    <property type="match status" value="1"/>
</dbReference>
<dbReference type="Pfam" id="PF08282">
    <property type="entry name" value="Hydrolase_3"/>
    <property type="match status" value="1"/>
</dbReference>
<dbReference type="InterPro" id="IPR036412">
    <property type="entry name" value="HAD-like_sf"/>
</dbReference>
<dbReference type="SFLD" id="SFLDG01144">
    <property type="entry name" value="C2.B.4:_PGP_Like"/>
    <property type="match status" value="1"/>
</dbReference>
<dbReference type="RefSeq" id="WP_148980007.1">
    <property type="nucleotide sequence ID" value="NZ_JBNILI010000003.1"/>
</dbReference>
<evidence type="ECO:0000313" key="2">
    <source>
        <dbReference type="Proteomes" id="UP000324517"/>
    </source>
</evidence>
<dbReference type="SFLD" id="SFLDS00003">
    <property type="entry name" value="Haloacid_Dehalogenase"/>
    <property type="match status" value="1"/>
</dbReference>
<dbReference type="InterPro" id="IPR023214">
    <property type="entry name" value="HAD_sf"/>
</dbReference>
<dbReference type="OrthoDB" id="9806027at2"/>
<dbReference type="GO" id="GO:0005829">
    <property type="term" value="C:cytosol"/>
    <property type="evidence" value="ECO:0007669"/>
    <property type="project" value="TreeGrafter"/>
</dbReference>
<dbReference type="Proteomes" id="UP000324517">
    <property type="component" value="Unassembled WGS sequence"/>
</dbReference>
<reference evidence="1 2" key="1">
    <citation type="submission" date="2019-08" db="EMBL/GenBank/DDBJ databases">
        <title>Bacillus genomes from the desert of Cuatro Cienegas, Coahuila.</title>
        <authorList>
            <person name="Olmedo-Alvarez G."/>
        </authorList>
    </citation>
    <scope>NUCLEOTIDE SEQUENCE [LARGE SCALE GENOMIC DNA]</scope>
    <source>
        <strain evidence="1 2">CH98b_3T</strain>
    </source>
</reference>
<dbReference type="InterPro" id="IPR006379">
    <property type="entry name" value="HAD-SF_hydro_IIB"/>
</dbReference>
<dbReference type="GO" id="GO:0000287">
    <property type="term" value="F:magnesium ion binding"/>
    <property type="evidence" value="ECO:0007669"/>
    <property type="project" value="TreeGrafter"/>
</dbReference>
<accession>A0A5D4T6N2</accession>
<dbReference type="Gene3D" id="3.40.50.1000">
    <property type="entry name" value="HAD superfamily/HAD-like"/>
    <property type="match status" value="1"/>
</dbReference>
<comment type="caution">
    <text evidence="1">The sequence shown here is derived from an EMBL/GenBank/DDBJ whole genome shotgun (WGS) entry which is preliminary data.</text>
</comment>
<dbReference type="SUPFAM" id="SSF56784">
    <property type="entry name" value="HAD-like"/>
    <property type="match status" value="1"/>
</dbReference>
<organism evidence="1 2">
    <name type="scientific">Sutcliffiella horikoshii</name>
    <dbReference type="NCBI Taxonomy" id="79883"/>
    <lineage>
        <taxon>Bacteria</taxon>
        <taxon>Bacillati</taxon>
        <taxon>Bacillota</taxon>
        <taxon>Bacilli</taxon>
        <taxon>Bacillales</taxon>
        <taxon>Bacillaceae</taxon>
        <taxon>Sutcliffiella</taxon>
    </lineage>
</organism>
<proteinExistence type="predicted"/>
<evidence type="ECO:0000313" key="1">
    <source>
        <dbReference type="EMBL" id="TYS70142.1"/>
    </source>
</evidence>
<dbReference type="NCBIfam" id="TIGR01484">
    <property type="entry name" value="HAD-SF-IIB"/>
    <property type="match status" value="1"/>
</dbReference>